<organism evidence="1 2">
    <name type="scientific">Cerasibacillus quisquiliarum</name>
    <dbReference type="NCBI Taxonomy" id="227865"/>
    <lineage>
        <taxon>Bacteria</taxon>
        <taxon>Bacillati</taxon>
        <taxon>Bacillota</taxon>
        <taxon>Bacilli</taxon>
        <taxon>Bacillales</taxon>
        <taxon>Bacillaceae</taxon>
        <taxon>Cerasibacillus</taxon>
    </lineage>
</organism>
<dbReference type="Proteomes" id="UP000321491">
    <property type="component" value="Unassembled WGS sequence"/>
</dbReference>
<proteinExistence type="predicted"/>
<comment type="caution">
    <text evidence="1">The sequence shown here is derived from an EMBL/GenBank/DDBJ whole genome shotgun (WGS) entry which is preliminary data.</text>
</comment>
<evidence type="ECO:0000313" key="2">
    <source>
        <dbReference type="Proteomes" id="UP000321491"/>
    </source>
</evidence>
<evidence type="ECO:0000313" key="1">
    <source>
        <dbReference type="EMBL" id="GEN30252.1"/>
    </source>
</evidence>
<dbReference type="EMBL" id="BJXW01000007">
    <property type="protein sequence ID" value="GEN30252.1"/>
    <property type="molecule type" value="Genomic_DNA"/>
</dbReference>
<dbReference type="RefSeq" id="WP_170226581.1">
    <property type="nucleotide sequence ID" value="NZ_BJXW01000007.1"/>
</dbReference>
<reference evidence="1 2" key="1">
    <citation type="submission" date="2019-07" db="EMBL/GenBank/DDBJ databases">
        <title>Whole genome shotgun sequence of Cerasibacillus quisquiliarum NBRC 102429.</title>
        <authorList>
            <person name="Hosoyama A."/>
            <person name="Uohara A."/>
            <person name="Ohji S."/>
            <person name="Ichikawa N."/>
        </authorList>
    </citation>
    <scope>NUCLEOTIDE SEQUENCE [LARGE SCALE GENOMIC DNA]</scope>
    <source>
        <strain evidence="1 2">NBRC 102429</strain>
    </source>
</reference>
<dbReference type="AlphaFoldDB" id="A0A511UYP6"/>
<gene>
    <name evidence="1" type="ORF">CQU01_04900</name>
</gene>
<protein>
    <submittedName>
        <fullName evidence="1">Uncharacterized protein</fullName>
    </submittedName>
</protein>
<keyword evidence="2" id="KW-1185">Reference proteome</keyword>
<accession>A0A511UYP6</accession>
<name>A0A511UYP6_9BACI</name>
<sequence length="54" mass="6478">MNIPIPEKKEISMKNVEWGSDEFNELIKQAKEQEQKQQEYDQAVEFVTRIMEGY</sequence>